<proteinExistence type="predicted"/>
<dbReference type="OrthoDB" id="805991at2"/>
<dbReference type="RefSeq" id="WP_113619244.1">
    <property type="nucleotide sequence ID" value="NZ_QFFJ01000002.1"/>
</dbReference>
<dbReference type="AlphaFoldDB" id="A0A365XVU9"/>
<protein>
    <submittedName>
        <fullName evidence="1">Uncharacterized protein</fullName>
    </submittedName>
</protein>
<reference evidence="1 2" key="1">
    <citation type="submission" date="2018-05" db="EMBL/GenBank/DDBJ databases">
        <title>Chitinophaga sp. K3CV102501T nov., isolated from isolated from a monsoon evergreen broad-leaved forest soil.</title>
        <authorList>
            <person name="Lv Y."/>
        </authorList>
    </citation>
    <scope>NUCLEOTIDE SEQUENCE [LARGE SCALE GENOMIC DNA]</scope>
    <source>
        <strain evidence="1 2">GDMCC 1.1325</strain>
    </source>
</reference>
<accession>A0A365XVU9</accession>
<sequence>MMKFMLIMFMLMTTLHQTNTRLRSNDLDGLTNKNWRGSLTYLDYSTSKLVSIPTTLTVTASARGTGCYDFKTSYPKEPSHDNLQVITIAKDGQDIDGERVKERTLLPEGTLKFVTEKDGFDDDKAALLRFTYRISKTTFSRKKEVCYAGDSTWFMRNELSLKVSTE</sequence>
<dbReference type="Proteomes" id="UP000253410">
    <property type="component" value="Unassembled WGS sequence"/>
</dbReference>
<name>A0A365XVU9_9BACT</name>
<evidence type="ECO:0000313" key="2">
    <source>
        <dbReference type="Proteomes" id="UP000253410"/>
    </source>
</evidence>
<dbReference type="EMBL" id="QFFJ01000002">
    <property type="protein sequence ID" value="RBL90496.1"/>
    <property type="molecule type" value="Genomic_DNA"/>
</dbReference>
<evidence type="ECO:0000313" key="1">
    <source>
        <dbReference type="EMBL" id="RBL90496.1"/>
    </source>
</evidence>
<keyword evidence="2" id="KW-1185">Reference proteome</keyword>
<comment type="caution">
    <text evidence="1">The sequence shown here is derived from an EMBL/GenBank/DDBJ whole genome shotgun (WGS) entry which is preliminary data.</text>
</comment>
<organism evidence="1 2">
    <name type="scientific">Chitinophaga flava</name>
    <dbReference type="NCBI Taxonomy" id="2259036"/>
    <lineage>
        <taxon>Bacteria</taxon>
        <taxon>Pseudomonadati</taxon>
        <taxon>Bacteroidota</taxon>
        <taxon>Chitinophagia</taxon>
        <taxon>Chitinophagales</taxon>
        <taxon>Chitinophagaceae</taxon>
        <taxon>Chitinophaga</taxon>
    </lineage>
</organism>
<gene>
    <name evidence="1" type="ORF">DF182_28995</name>
</gene>